<dbReference type="WBParaSite" id="Csp11.Scaffold630.g19733.t1">
    <property type="protein sequence ID" value="Csp11.Scaffold630.g19733.t1"/>
    <property type="gene ID" value="Csp11.Scaffold630.g19733"/>
</dbReference>
<dbReference type="eggNOG" id="ENOG502TJ3T">
    <property type="taxonomic scope" value="Eukaryota"/>
</dbReference>
<keyword evidence="2" id="KW-1185">Reference proteome</keyword>
<proteinExistence type="predicted"/>
<dbReference type="Pfam" id="PF00646">
    <property type="entry name" value="F-box"/>
    <property type="match status" value="1"/>
</dbReference>
<dbReference type="Proteomes" id="UP000095282">
    <property type="component" value="Unplaced"/>
</dbReference>
<evidence type="ECO:0000259" key="1">
    <source>
        <dbReference type="PROSITE" id="PS50181"/>
    </source>
</evidence>
<dbReference type="AlphaFoldDB" id="A0A1I7UVE5"/>
<feature type="domain" description="F-box" evidence="1">
    <location>
        <begin position="3"/>
        <end position="48"/>
    </location>
</feature>
<organism evidence="2 3">
    <name type="scientific">Caenorhabditis tropicalis</name>
    <dbReference type="NCBI Taxonomy" id="1561998"/>
    <lineage>
        <taxon>Eukaryota</taxon>
        <taxon>Metazoa</taxon>
        <taxon>Ecdysozoa</taxon>
        <taxon>Nematoda</taxon>
        <taxon>Chromadorea</taxon>
        <taxon>Rhabditida</taxon>
        <taxon>Rhabditina</taxon>
        <taxon>Rhabditomorpha</taxon>
        <taxon>Rhabditoidea</taxon>
        <taxon>Rhabditidae</taxon>
        <taxon>Peloderinae</taxon>
        <taxon>Caenorhabditis</taxon>
    </lineage>
</organism>
<dbReference type="PANTHER" id="PTHR21503">
    <property type="entry name" value="F-BOX-CONTAINING HYPOTHETICAL PROTEIN C.ELEGANS"/>
    <property type="match status" value="1"/>
</dbReference>
<protein>
    <submittedName>
        <fullName evidence="3">F-box domain-containing protein</fullName>
    </submittedName>
</protein>
<evidence type="ECO:0000313" key="3">
    <source>
        <dbReference type="WBParaSite" id="Csp11.Scaffold630.g19733.t1"/>
    </source>
</evidence>
<reference evidence="3" key="1">
    <citation type="submission" date="2016-11" db="UniProtKB">
        <authorList>
            <consortium name="WormBaseParasite"/>
        </authorList>
    </citation>
    <scope>IDENTIFICATION</scope>
</reference>
<evidence type="ECO:0000313" key="2">
    <source>
        <dbReference type="Proteomes" id="UP000095282"/>
    </source>
</evidence>
<dbReference type="PROSITE" id="PS50181">
    <property type="entry name" value="FBOX"/>
    <property type="match status" value="1"/>
</dbReference>
<sequence>MLSQDLLSLPTLIIEHIFKKTPVFDLVNFSLSSDFANEAVNQFNYRNTPQIEVTLKPQNTLDFYIEISVLDGSGVWRIEKKDRKRPRNMERIGDDFVVIQKSVSSENLTIITTDILRTTSSLIHQIEKIYKEIDLTITFSDMMLSEISGISSWKLVSEAKRIKMIDSDLDSFSDFQKLLTANQELVLDGGAVEFGQELTVKTIEVKGSRLDYNMLNCENLILNEWIYTEDEALDYIGKWKNGGLDRLKTFKLLNADHQWISFEFEGIPWTQGPRFYETDQGLIDYSEGVDWIREDGRVVTLVFTMEGVKVDPMETPRSMRRTALFLVWP</sequence>
<name>A0A1I7UVE5_9PELO</name>
<accession>A0A1I7UVE5</accession>
<dbReference type="InterPro" id="IPR001810">
    <property type="entry name" value="F-box_dom"/>
</dbReference>
<dbReference type="PANTHER" id="PTHR21503:SF8">
    <property type="entry name" value="F-BOX ASSOCIATED DOMAIN-CONTAINING PROTEIN-RELATED"/>
    <property type="match status" value="1"/>
</dbReference>